<dbReference type="Proteomes" id="UP000437068">
    <property type="component" value="Unassembled WGS sequence"/>
</dbReference>
<accession>A0A6A3VPF5</accession>
<evidence type="ECO:0000313" key="3">
    <source>
        <dbReference type="EMBL" id="KAE9175346.1"/>
    </source>
</evidence>
<sequence length="29" mass="3460">VLSLKNMVDMVVIVKRAEYRQQLKARKDK</sequence>
<reference evidence="6 7" key="1">
    <citation type="submission" date="2018-08" db="EMBL/GenBank/DDBJ databases">
        <title>Genomic investigation of the strawberry pathogen Phytophthora fragariae indicates pathogenicity is determined by transcriptional variation in three key races.</title>
        <authorList>
            <person name="Adams T.M."/>
            <person name="Armitage A.D."/>
            <person name="Sobczyk M.K."/>
            <person name="Bates H.J."/>
            <person name="Dunwell J.M."/>
            <person name="Nellist C.F."/>
            <person name="Harrison R.J."/>
        </authorList>
    </citation>
    <scope>NUCLEOTIDE SEQUENCE [LARGE SCALE GENOMIC DNA]</scope>
    <source>
        <strain evidence="5 7">A4</strain>
        <strain evidence="4 8">BC-1</strain>
        <strain evidence="3 10">BC-23</strain>
        <strain evidence="2 6">NOV-27</strain>
        <strain evidence="1 9">SCRP245</strain>
    </source>
</reference>
<evidence type="ECO:0000313" key="9">
    <source>
        <dbReference type="Proteomes" id="UP000460718"/>
    </source>
</evidence>
<evidence type="ECO:0000313" key="6">
    <source>
        <dbReference type="Proteomes" id="UP000433483"/>
    </source>
</evidence>
<dbReference type="EMBL" id="QXGC01003485">
    <property type="protein sequence ID" value="KAE9175346.1"/>
    <property type="molecule type" value="Genomic_DNA"/>
</dbReference>
<dbReference type="Proteomes" id="UP000440367">
    <property type="component" value="Unassembled WGS sequence"/>
</dbReference>
<dbReference type="Proteomes" id="UP000476176">
    <property type="component" value="Unassembled WGS sequence"/>
</dbReference>
<dbReference type="EMBL" id="QXGB01003402">
    <property type="protein sequence ID" value="KAE9170985.1"/>
    <property type="molecule type" value="Genomic_DNA"/>
</dbReference>
<dbReference type="Proteomes" id="UP000460718">
    <property type="component" value="Unassembled WGS sequence"/>
</dbReference>
<organism evidence="2 6">
    <name type="scientific">Phytophthora fragariae</name>
    <dbReference type="NCBI Taxonomy" id="53985"/>
    <lineage>
        <taxon>Eukaryota</taxon>
        <taxon>Sar</taxon>
        <taxon>Stramenopiles</taxon>
        <taxon>Oomycota</taxon>
        <taxon>Peronosporomycetes</taxon>
        <taxon>Peronosporales</taxon>
        <taxon>Peronosporaceae</taxon>
        <taxon>Phytophthora</taxon>
    </lineage>
</organism>
<evidence type="ECO:0000313" key="10">
    <source>
        <dbReference type="Proteomes" id="UP000476176"/>
    </source>
</evidence>
<evidence type="ECO:0000313" key="8">
    <source>
        <dbReference type="Proteomes" id="UP000440367"/>
    </source>
</evidence>
<feature type="non-terminal residue" evidence="2">
    <location>
        <position position="1"/>
    </location>
</feature>
<proteinExistence type="predicted"/>
<comment type="caution">
    <text evidence="2">The sequence shown here is derived from an EMBL/GenBank/DDBJ whole genome shotgun (WGS) entry which is preliminary data.</text>
</comment>
<evidence type="ECO:0000313" key="1">
    <source>
        <dbReference type="EMBL" id="KAE8970790.1"/>
    </source>
</evidence>
<dbReference type="EMBL" id="QXFW01003436">
    <property type="protein sequence ID" value="KAE8970790.1"/>
    <property type="molecule type" value="Genomic_DNA"/>
</dbReference>
<evidence type="ECO:0000313" key="2">
    <source>
        <dbReference type="EMBL" id="KAE9170985.1"/>
    </source>
</evidence>
<protein>
    <submittedName>
        <fullName evidence="2">Uncharacterized protein</fullName>
    </submittedName>
</protein>
<dbReference type="Proteomes" id="UP000433483">
    <property type="component" value="Unassembled WGS sequence"/>
</dbReference>
<evidence type="ECO:0000313" key="7">
    <source>
        <dbReference type="Proteomes" id="UP000437068"/>
    </source>
</evidence>
<evidence type="ECO:0000313" key="4">
    <source>
        <dbReference type="EMBL" id="KAE9178781.1"/>
    </source>
</evidence>
<keyword evidence="6" id="KW-1185">Reference proteome</keyword>
<dbReference type="EMBL" id="QXGD01003309">
    <property type="protein sequence ID" value="KAE9178781.1"/>
    <property type="molecule type" value="Genomic_DNA"/>
</dbReference>
<name>A0A6A3VPF5_9STRA</name>
<gene>
    <name evidence="5" type="ORF">PF001_g26837</name>
    <name evidence="4" type="ORF">PF002_g27987</name>
    <name evidence="3" type="ORF">PF004_g26413</name>
    <name evidence="2" type="ORF">PF005_g27335</name>
    <name evidence="1" type="ORF">PF011_g26284</name>
</gene>
<dbReference type="EMBL" id="QXGE01003471">
    <property type="protein sequence ID" value="KAE9274917.1"/>
    <property type="molecule type" value="Genomic_DNA"/>
</dbReference>
<dbReference type="AlphaFoldDB" id="A0A6A3VPF5"/>
<evidence type="ECO:0000313" key="5">
    <source>
        <dbReference type="EMBL" id="KAE9274917.1"/>
    </source>
</evidence>